<comment type="subcellular location">
    <subcellularLocation>
        <location evidence="1">Cytoplasm</location>
    </subcellularLocation>
</comment>
<name>A0ABQ5X884_9GAMM</name>
<dbReference type="Proteomes" id="UP001156627">
    <property type="component" value="Unassembled WGS sequence"/>
</dbReference>
<dbReference type="EMBL" id="BSOA01000003">
    <property type="protein sequence ID" value="GLQ86886.1"/>
    <property type="molecule type" value="Genomic_DNA"/>
</dbReference>
<dbReference type="InterPro" id="IPR007475">
    <property type="entry name" value="UbiK"/>
</dbReference>
<evidence type="ECO:0000313" key="2">
    <source>
        <dbReference type="EMBL" id="GLQ86886.1"/>
    </source>
</evidence>
<evidence type="ECO:0000313" key="3">
    <source>
        <dbReference type="Proteomes" id="UP001156627"/>
    </source>
</evidence>
<gene>
    <name evidence="1" type="primary">ubiK</name>
    <name evidence="2" type="ORF">GCM10007898_04520</name>
</gene>
<dbReference type="HAMAP" id="MF_02216">
    <property type="entry name" value="UbiK"/>
    <property type="match status" value="1"/>
</dbReference>
<dbReference type="PANTHER" id="PTHR38040">
    <property type="entry name" value="UBIQUINONE BIOSYNTHESIS ACCESSORY FACTOR UBIK"/>
    <property type="match status" value="1"/>
</dbReference>
<evidence type="ECO:0000256" key="1">
    <source>
        <dbReference type="HAMAP-Rule" id="MF_02216"/>
    </source>
</evidence>
<sequence>MTEHTDGAAFPLLHKLLPDEFEVPTMMGRQDIDQIALRLVSLVPPGMVDAHKDLRANFHDVLAQGLRHLELVTREEFEVQTQVLARTRARVEELEKRVAELEAAVSSRGV</sequence>
<comment type="similarity">
    <text evidence="1">Belongs to the UbiK family.</text>
</comment>
<keyword evidence="1" id="KW-0175">Coiled coil</keyword>
<accession>A0ABQ5X884</accession>
<comment type="pathway">
    <text evidence="1">Cofactor biosynthesis; ubiquinone biosynthesis.</text>
</comment>
<dbReference type="PANTHER" id="PTHR38040:SF1">
    <property type="entry name" value="UBIQUINONE BIOSYNTHESIS ACCESSORY FACTOR UBIK"/>
    <property type="match status" value="1"/>
</dbReference>
<comment type="function">
    <text evidence="1">Required for efficient ubiquinone (coenzyme Q) biosynthesis. UbiK is probably an accessory factor of Ubi enzymes and facilitates ubiquinone biosynthesis by acting as an assembly factor, a targeting factor, or both.</text>
</comment>
<reference evidence="3" key="1">
    <citation type="journal article" date="2019" name="Int. J. Syst. Evol. Microbiol.">
        <title>The Global Catalogue of Microorganisms (GCM) 10K type strain sequencing project: providing services to taxonomists for standard genome sequencing and annotation.</title>
        <authorList>
            <consortium name="The Broad Institute Genomics Platform"/>
            <consortium name="The Broad Institute Genome Sequencing Center for Infectious Disease"/>
            <person name="Wu L."/>
            <person name="Ma J."/>
        </authorList>
    </citation>
    <scope>NUCLEOTIDE SEQUENCE [LARGE SCALE GENOMIC DNA]</scope>
    <source>
        <strain evidence="3">NBRC 111981</strain>
    </source>
</reference>
<organism evidence="2 3">
    <name type="scientific">Dyella flagellata</name>
    <dbReference type="NCBI Taxonomy" id="1867833"/>
    <lineage>
        <taxon>Bacteria</taxon>
        <taxon>Pseudomonadati</taxon>
        <taxon>Pseudomonadota</taxon>
        <taxon>Gammaproteobacteria</taxon>
        <taxon>Lysobacterales</taxon>
        <taxon>Rhodanobacteraceae</taxon>
        <taxon>Dyella</taxon>
    </lineage>
</organism>
<keyword evidence="3" id="KW-1185">Reference proteome</keyword>
<feature type="coiled-coil region" evidence="1">
    <location>
        <begin position="77"/>
        <end position="104"/>
    </location>
</feature>
<proteinExistence type="inferred from homology"/>
<keyword evidence="1" id="KW-0831">Ubiquinone biosynthesis</keyword>
<protein>
    <recommendedName>
        <fullName evidence="1">Ubiquinone biosynthesis accessory factor UbiK</fullName>
    </recommendedName>
</protein>
<keyword evidence="1" id="KW-0963">Cytoplasm</keyword>
<comment type="caution">
    <text evidence="2">The sequence shown here is derived from an EMBL/GenBank/DDBJ whole genome shotgun (WGS) entry which is preliminary data.</text>
</comment>
<dbReference type="Pfam" id="PF04380">
    <property type="entry name" value="BMFP"/>
    <property type="match status" value="1"/>
</dbReference>